<organism evidence="3 4">
    <name type="scientific">Pseudonocardia hierapolitana</name>
    <dbReference type="NCBI Taxonomy" id="1128676"/>
    <lineage>
        <taxon>Bacteria</taxon>
        <taxon>Bacillati</taxon>
        <taxon>Actinomycetota</taxon>
        <taxon>Actinomycetes</taxon>
        <taxon>Pseudonocardiales</taxon>
        <taxon>Pseudonocardiaceae</taxon>
        <taxon>Pseudonocardia</taxon>
    </lineage>
</organism>
<keyword evidence="2" id="KW-0812">Transmembrane</keyword>
<protein>
    <submittedName>
        <fullName evidence="3">Uncharacterized protein</fullName>
    </submittedName>
</protein>
<dbReference type="EMBL" id="VIWU01000001">
    <property type="protein sequence ID" value="TWF80045.1"/>
    <property type="molecule type" value="Genomic_DNA"/>
</dbReference>
<accession>A0A561SYT8</accession>
<feature type="region of interest" description="Disordered" evidence="1">
    <location>
        <begin position="185"/>
        <end position="209"/>
    </location>
</feature>
<dbReference type="AlphaFoldDB" id="A0A561SYT8"/>
<dbReference type="RefSeq" id="WP_147258789.1">
    <property type="nucleotide sequence ID" value="NZ_VIWU01000001.1"/>
</dbReference>
<proteinExistence type="predicted"/>
<name>A0A561SYT8_9PSEU</name>
<gene>
    <name evidence="3" type="ORF">FHX44_115982</name>
</gene>
<feature type="transmembrane region" description="Helical" evidence="2">
    <location>
        <begin position="121"/>
        <end position="141"/>
    </location>
</feature>
<sequence>MGPDDRERIALDAMIQEARELGKALPAFLLSFERIFSLSIVVLIGSLTLGLDPSRHVILVVLPFPLLVFYAFALQAFTEMLSRAGHKRYLEETINERLGEQVLLDEIYVASVRQSRLSHGLMYLSIATFLGLLAIVGFVVSLRQAAFVPYLYVIGIVLLASLNVSAYIELRAAYKKGYEIARRATRTGSSGPLPPPESPLLHSWSIARP</sequence>
<feature type="transmembrane region" description="Helical" evidence="2">
    <location>
        <begin position="147"/>
        <end position="168"/>
    </location>
</feature>
<evidence type="ECO:0000256" key="2">
    <source>
        <dbReference type="SAM" id="Phobius"/>
    </source>
</evidence>
<keyword evidence="4" id="KW-1185">Reference proteome</keyword>
<evidence type="ECO:0000313" key="3">
    <source>
        <dbReference type="EMBL" id="TWF80045.1"/>
    </source>
</evidence>
<comment type="caution">
    <text evidence="3">The sequence shown here is derived from an EMBL/GenBank/DDBJ whole genome shotgun (WGS) entry which is preliminary data.</text>
</comment>
<feature type="transmembrane region" description="Helical" evidence="2">
    <location>
        <begin position="57"/>
        <end position="78"/>
    </location>
</feature>
<keyword evidence="2" id="KW-0472">Membrane</keyword>
<feature type="compositionally biased region" description="Low complexity" evidence="1">
    <location>
        <begin position="199"/>
        <end position="209"/>
    </location>
</feature>
<evidence type="ECO:0000313" key="4">
    <source>
        <dbReference type="Proteomes" id="UP000321261"/>
    </source>
</evidence>
<feature type="transmembrane region" description="Helical" evidence="2">
    <location>
        <begin position="24"/>
        <end position="51"/>
    </location>
</feature>
<evidence type="ECO:0000256" key="1">
    <source>
        <dbReference type="SAM" id="MobiDB-lite"/>
    </source>
</evidence>
<dbReference type="Proteomes" id="UP000321261">
    <property type="component" value="Unassembled WGS sequence"/>
</dbReference>
<keyword evidence="2" id="KW-1133">Transmembrane helix</keyword>
<reference evidence="3 4" key="1">
    <citation type="submission" date="2019-06" db="EMBL/GenBank/DDBJ databases">
        <title>Sequencing the genomes of 1000 actinobacteria strains.</title>
        <authorList>
            <person name="Klenk H.-P."/>
        </authorList>
    </citation>
    <scope>NUCLEOTIDE SEQUENCE [LARGE SCALE GENOMIC DNA]</scope>
    <source>
        <strain evidence="3 4">DSM 45671</strain>
    </source>
</reference>